<dbReference type="InterPro" id="IPR001878">
    <property type="entry name" value="Znf_CCHC"/>
</dbReference>
<dbReference type="STRING" id="62062.ENSHHUP00000024696"/>
<dbReference type="InterPro" id="IPR032567">
    <property type="entry name" value="RTL1-rel"/>
</dbReference>
<dbReference type="SMART" id="SM00343">
    <property type="entry name" value="ZnF_C2HC"/>
    <property type="match status" value="1"/>
</dbReference>
<evidence type="ECO:0000256" key="2">
    <source>
        <dbReference type="SAM" id="MobiDB-lite"/>
    </source>
</evidence>
<dbReference type="InterPro" id="IPR036875">
    <property type="entry name" value="Znf_CCHC_sf"/>
</dbReference>
<sequence>MDSASAPELTRFLSRSMSRMDQQEEQMTATGHAVQALVAQVSELTQQLQHLSIPAAPTTSPVLPVPAPPYHQPEPRMPTPEAYSGEPNFCRPFINKCSLFFSLQPQTFASEQSKVAFTLTLLTGRAAQWGTAVWENHHQCCSSFQALSEELRRVFDRAATGREAARVLADLQQGSRPVSDYSIEFRTLAVECQWNEEAQWDMFLHGLADRIQREIYALDLPRSLDGLIELALRVDARLDRLEQRTHQVPGFARFVEHSSPSGNTVSPVFHQEPMQVGGARLSWEERQRRRSRGLCLYCGGTGHFVNDCPVKGQARW</sequence>
<dbReference type="PANTHER" id="PTHR15503:SF36">
    <property type="entry name" value="RETROTRANSPOSON GAG-LIKE PROTEIN 5"/>
    <property type="match status" value="1"/>
</dbReference>
<reference evidence="4" key="3">
    <citation type="submission" date="2025-09" db="UniProtKB">
        <authorList>
            <consortium name="Ensembl"/>
        </authorList>
    </citation>
    <scope>IDENTIFICATION</scope>
</reference>
<evidence type="ECO:0000256" key="1">
    <source>
        <dbReference type="PROSITE-ProRule" id="PRU00047"/>
    </source>
</evidence>
<dbReference type="InterPro" id="IPR005162">
    <property type="entry name" value="Retrotrans_gag_dom"/>
</dbReference>
<reference evidence="4" key="2">
    <citation type="submission" date="2025-08" db="UniProtKB">
        <authorList>
            <consortium name="Ensembl"/>
        </authorList>
    </citation>
    <scope>IDENTIFICATION</scope>
</reference>
<feature type="compositionally biased region" description="Pro residues" evidence="2">
    <location>
        <begin position="63"/>
        <end position="78"/>
    </location>
</feature>
<organism evidence="4 5">
    <name type="scientific">Hucho hucho</name>
    <name type="common">huchen</name>
    <dbReference type="NCBI Taxonomy" id="62062"/>
    <lineage>
        <taxon>Eukaryota</taxon>
        <taxon>Metazoa</taxon>
        <taxon>Chordata</taxon>
        <taxon>Craniata</taxon>
        <taxon>Vertebrata</taxon>
        <taxon>Euteleostomi</taxon>
        <taxon>Actinopterygii</taxon>
        <taxon>Neopterygii</taxon>
        <taxon>Teleostei</taxon>
        <taxon>Protacanthopterygii</taxon>
        <taxon>Salmoniformes</taxon>
        <taxon>Salmonidae</taxon>
        <taxon>Salmoninae</taxon>
        <taxon>Hucho</taxon>
    </lineage>
</organism>
<dbReference type="Proteomes" id="UP000314982">
    <property type="component" value="Unassembled WGS sequence"/>
</dbReference>
<dbReference type="GO" id="GO:0003676">
    <property type="term" value="F:nucleic acid binding"/>
    <property type="evidence" value="ECO:0007669"/>
    <property type="project" value="InterPro"/>
</dbReference>
<dbReference type="AlphaFoldDB" id="A0A4W5LFV1"/>
<dbReference type="GO" id="GO:0008270">
    <property type="term" value="F:zinc ion binding"/>
    <property type="evidence" value="ECO:0007669"/>
    <property type="project" value="UniProtKB-KW"/>
</dbReference>
<proteinExistence type="predicted"/>
<dbReference type="Pfam" id="PF03732">
    <property type="entry name" value="Retrotrans_gag"/>
    <property type="match status" value="1"/>
</dbReference>
<dbReference type="PANTHER" id="PTHR15503">
    <property type="entry name" value="LDOC1 RELATED"/>
    <property type="match status" value="1"/>
</dbReference>
<keyword evidence="1" id="KW-0863">Zinc-finger</keyword>
<keyword evidence="1" id="KW-0862">Zinc</keyword>
<feature type="domain" description="CCHC-type" evidence="3">
    <location>
        <begin position="295"/>
        <end position="309"/>
    </location>
</feature>
<dbReference type="PROSITE" id="PS50158">
    <property type="entry name" value="ZF_CCHC"/>
    <property type="match status" value="1"/>
</dbReference>
<dbReference type="SUPFAM" id="SSF57756">
    <property type="entry name" value="Retrovirus zinc finger-like domains"/>
    <property type="match status" value="1"/>
</dbReference>
<keyword evidence="5" id="KW-1185">Reference proteome</keyword>
<evidence type="ECO:0000313" key="5">
    <source>
        <dbReference type="Proteomes" id="UP000314982"/>
    </source>
</evidence>
<dbReference type="Pfam" id="PF00098">
    <property type="entry name" value="zf-CCHC"/>
    <property type="match status" value="1"/>
</dbReference>
<protein>
    <recommendedName>
        <fullName evidence="3">CCHC-type domain-containing protein</fullName>
    </recommendedName>
</protein>
<feature type="region of interest" description="Disordered" evidence="2">
    <location>
        <begin position="55"/>
        <end position="79"/>
    </location>
</feature>
<reference evidence="5" key="1">
    <citation type="submission" date="2018-06" db="EMBL/GenBank/DDBJ databases">
        <title>Genome assembly of Danube salmon.</title>
        <authorList>
            <person name="Macqueen D.J."/>
            <person name="Gundappa M.K."/>
        </authorList>
    </citation>
    <scope>NUCLEOTIDE SEQUENCE [LARGE SCALE GENOMIC DNA]</scope>
</reference>
<name>A0A4W5LFV1_9TELE</name>
<evidence type="ECO:0000313" key="4">
    <source>
        <dbReference type="Ensembl" id="ENSHHUP00000024696.1"/>
    </source>
</evidence>
<dbReference type="GeneTree" id="ENSGT00950000183173"/>
<accession>A0A4W5LFV1</accession>
<dbReference type="Gene3D" id="4.10.60.10">
    <property type="entry name" value="Zinc finger, CCHC-type"/>
    <property type="match status" value="1"/>
</dbReference>
<evidence type="ECO:0000259" key="3">
    <source>
        <dbReference type="PROSITE" id="PS50158"/>
    </source>
</evidence>
<dbReference type="Ensembl" id="ENSHHUT00000025631.1">
    <property type="protein sequence ID" value="ENSHHUP00000024696.1"/>
    <property type="gene ID" value="ENSHHUG00000015518.1"/>
</dbReference>
<keyword evidence="1" id="KW-0479">Metal-binding</keyword>